<name>A0A0L0RXX0_ALLM3</name>
<dbReference type="InterPro" id="IPR020422">
    <property type="entry name" value="TYR_PHOSPHATASE_DUAL_dom"/>
</dbReference>
<dbReference type="PANTHER" id="PTHR23339">
    <property type="entry name" value="TYROSINE SPECIFIC PROTEIN PHOSPHATASE AND DUAL SPECIFICITY PROTEIN PHOSPHATASE"/>
    <property type="match status" value="1"/>
</dbReference>
<dbReference type="Pfam" id="PF00782">
    <property type="entry name" value="DSPc"/>
    <property type="match status" value="1"/>
</dbReference>
<proteinExistence type="predicted"/>
<dbReference type="FunFam" id="3.90.190.10:FF:000157">
    <property type="entry name" value="Protein-tyrosine phosphatase"/>
    <property type="match status" value="1"/>
</dbReference>
<dbReference type="PROSITE" id="PS50056">
    <property type="entry name" value="TYR_PHOSPHATASE_2"/>
    <property type="match status" value="1"/>
</dbReference>
<dbReference type="OrthoDB" id="266663at2759"/>
<organism evidence="2 3">
    <name type="scientific">Allomyces macrogynus (strain ATCC 38327)</name>
    <name type="common">Allomyces javanicus var. macrogynus</name>
    <dbReference type="NCBI Taxonomy" id="578462"/>
    <lineage>
        <taxon>Eukaryota</taxon>
        <taxon>Fungi</taxon>
        <taxon>Fungi incertae sedis</taxon>
        <taxon>Blastocladiomycota</taxon>
        <taxon>Blastocladiomycetes</taxon>
        <taxon>Blastocladiales</taxon>
        <taxon>Blastocladiaceae</taxon>
        <taxon>Allomyces</taxon>
    </lineage>
</organism>
<evidence type="ECO:0000313" key="2">
    <source>
        <dbReference type="EMBL" id="KNE55242.1"/>
    </source>
</evidence>
<dbReference type="eggNOG" id="ENOG502RZZ0">
    <property type="taxonomic scope" value="Eukaryota"/>
</dbReference>
<dbReference type="InterPro" id="IPR029021">
    <property type="entry name" value="Prot-tyrosine_phosphatase-like"/>
</dbReference>
<dbReference type="SMART" id="SM00195">
    <property type="entry name" value="DSPc"/>
    <property type="match status" value="1"/>
</dbReference>
<dbReference type="SUPFAM" id="SSF52799">
    <property type="entry name" value="(Phosphotyrosine protein) phosphatases II"/>
    <property type="match status" value="1"/>
</dbReference>
<keyword evidence="3" id="KW-1185">Reference proteome</keyword>
<dbReference type="Gene3D" id="3.90.190.10">
    <property type="entry name" value="Protein tyrosine phosphatase superfamily"/>
    <property type="match status" value="1"/>
</dbReference>
<dbReference type="VEuPathDB" id="FungiDB:AMAG_01155"/>
<feature type="domain" description="Tyrosine specific protein phosphatases" evidence="1">
    <location>
        <begin position="169"/>
        <end position="227"/>
    </location>
</feature>
<gene>
    <name evidence="2" type="ORF">AMAG_01155</name>
</gene>
<dbReference type="InterPro" id="IPR000387">
    <property type="entry name" value="Tyr_Pase_dom"/>
</dbReference>
<sequence length="455" mass="47383">MATPLTPGRLVTPVRTSVTHPIQVSWVFPKHVLFAPPPDPLAVQVIPAAAHPFTNIGTTAPRSLVDLLDQLADTDALGSSPQVVLPPVHGNLAIASCPGKQDVGLARDLEVDMTRMAMMGIRALVCCLYDDELDHLGVPWSKYSAMASKLDLDVIRTPMVDGCAPAHGRDLEPALESMHQHLTSGNHVLVHCRAGIGRASLITCAYLMRYGWSANDDRAIQIVRRRRSPRAVETDAQEEFLLEYYIYMRDRAARAAAAAPAPVVITPPASDMASSCSLASSSLDSATVVAAVPPSVLTGTKKAPGDLFTAPVIADPLKPVHVGVVGLSAKAASVIVAPALPAPWLAVGWNGTMAIPRRASAATASELMMPSGGVGGMKVAVAAPVMGSAKRMSVDASVPGPSLPSPTPVVAAPVMGRRPSLLDPGAMGFLAVGMGAGVQAMASRSLPRATKSTMM</sequence>
<dbReference type="GO" id="GO:0140096">
    <property type="term" value="F:catalytic activity, acting on a protein"/>
    <property type="evidence" value="ECO:0007669"/>
    <property type="project" value="UniProtKB-ARBA"/>
</dbReference>
<dbReference type="EMBL" id="GG745329">
    <property type="protein sequence ID" value="KNE55242.1"/>
    <property type="molecule type" value="Genomic_DNA"/>
</dbReference>
<dbReference type="SMART" id="SM00404">
    <property type="entry name" value="PTPc_motif"/>
    <property type="match status" value="1"/>
</dbReference>
<dbReference type="InterPro" id="IPR050561">
    <property type="entry name" value="PTP"/>
</dbReference>
<accession>A0A0L0RXX0</accession>
<reference evidence="2 3" key="1">
    <citation type="submission" date="2009-11" db="EMBL/GenBank/DDBJ databases">
        <title>Annotation of Allomyces macrogynus ATCC 38327.</title>
        <authorList>
            <consortium name="The Broad Institute Genome Sequencing Platform"/>
            <person name="Russ C."/>
            <person name="Cuomo C."/>
            <person name="Burger G."/>
            <person name="Gray M.W."/>
            <person name="Holland P.W.H."/>
            <person name="King N."/>
            <person name="Lang F.B.F."/>
            <person name="Roger A.J."/>
            <person name="Ruiz-Trillo I."/>
            <person name="Young S.K."/>
            <person name="Zeng Q."/>
            <person name="Gargeya S."/>
            <person name="Fitzgerald M."/>
            <person name="Haas B."/>
            <person name="Abouelleil A."/>
            <person name="Alvarado L."/>
            <person name="Arachchi H.M."/>
            <person name="Berlin A."/>
            <person name="Chapman S.B."/>
            <person name="Gearin G."/>
            <person name="Goldberg J."/>
            <person name="Griggs A."/>
            <person name="Gujja S."/>
            <person name="Hansen M."/>
            <person name="Heiman D."/>
            <person name="Howarth C."/>
            <person name="Larimer J."/>
            <person name="Lui A."/>
            <person name="MacDonald P.J.P."/>
            <person name="McCowen C."/>
            <person name="Montmayeur A."/>
            <person name="Murphy C."/>
            <person name="Neiman D."/>
            <person name="Pearson M."/>
            <person name="Priest M."/>
            <person name="Roberts A."/>
            <person name="Saif S."/>
            <person name="Shea T."/>
            <person name="Sisk P."/>
            <person name="Stolte C."/>
            <person name="Sykes S."/>
            <person name="Wortman J."/>
            <person name="Nusbaum C."/>
            <person name="Birren B."/>
        </authorList>
    </citation>
    <scope>NUCLEOTIDE SEQUENCE [LARGE SCALE GENOMIC DNA]</scope>
    <source>
        <strain evidence="2 3">ATCC 38327</strain>
    </source>
</reference>
<evidence type="ECO:0000259" key="1">
    <source>
        <dbReference type="PROSITE" id="PS50056"/>
    </source>
</evidence>
<protein>
    <recommendedName>
        <fullName evidence="1">Tyrosine specific protein phosphatases domain-containing protein</fullName>
    </recommendedName>
</protein>
<reference evidence="3" key="2">
    <citation type="submission" date="2009-11" db="EMBL/GenBank/DDBJ databases">
        <title>The Genome Sequence of Allomyces macrogynus strain ATCC 38327.</title>
        <authorList>
            <consortium name="The Broad Institute Genome Sequencing Platform"/>
            <person name="Russ C."/>
            <person name="Cuomo C."/>
            <person name="Shea T."/>
            <person name="Young S.K."/>
            <person name="Zeng Q."/>
            <person name="Koehrsen M."/>
            <person name="Haas B."/>
            <person name="Borodovsky M."/>
            <person name="Guigo R."/>
            <person name="Alvarado L."/>
            <person name="Berlin A."/>
            <person name="Borenstein D."/>
            <person name="Chen Z."/>
            <person name="Engels R."/>
            <person name="Freedman E."/>
            <person name="Gellesch M."/>
            <person name="Goldberg J."/>
            <person name="Griggs A."/>
            <person name="Gujja S."/>
            <person name="Heiman D."/>
            <person name="Hepburn T."/>
            <person name="Howarth C."/>
            <person name="Jen D."/>
            <person name="Larson L."/>
            <person name="Lewis B."/>
            <person name="Mehta T."/>
            <person name="Park D."/>
            <person name="Pearson M."/>
            <person name="Roberts A."/>
            <person name="Saif S."/>
            <person name="Shenoy N."/>
            <person name="Sisk P."/>
            <person name="Stolte C."/>
            <person name="Sykes S."/>
            <person name="Walk T."/>
            <person name="White J."/>
            <person name="Yandava C."/>
            <person name="Burger G."/>
            <person name="Gray M.W."/>
            <person name="Holland P.W.H."/>
            <person name="King N."/>
            <person name="Lang F.B.F."/>
            <person name="Roger A.J."/>
            <person name="Ruiz-Trillo I."/>
            <person name="Lander E."/>
            <person name="Nusbaum C."/>
        </authorList>
    </citation>
    <scope>NUCLEOTIDE SEQUENCE [LARGE SCALE GENOMIC DNA]</scope>
    <source>
        <strain evidence="3">ATCC 38327</strain>
    </source>
</reference>
<dbReference type="InterPro" id="IPR000340">
    <property type="entry name" value="Dual-sp_phosphatase_cat-dom"/>
</dbReference>
<dbReference type="InterPro" id="IPR003595">
    <property type="entry name" value="Tyr_Pase_cat"/>
</dbReference>
<dbReference type="AlphaFoldDB" id="A0A0L0RXX0"/>
<dbReference type="STRING" id="578462.A0A0L0RXX0"/>
<evidence type="ECO:0000313" key="3">
    <source>
        <dbReference type="Proteomes" id="UP000054350"/>
    </source>
</evidence>
<dbReference type="Proteomes" id="UP000054350">
    <property type="component" value="Unassembled WGS sequence"/>
</dbReference>